<reference evidence="1" key="1">
    <citation type="submission" date="2023-10" db="EMBL/GenBank/DDBJ databases">
        <authorList>
            <person name="Rodriguez Cubillos JULIANA M."/>
            <person name="De Vega J."/>
        </authorList>
    </citation>
    <scope>NUCLEOTIDE SEQUENCE</scope>
</reference>
<dbReference type="EMBL" id="CASHSV030000615">
    <property type="protein sequence ID" value="CAJ2669202.1"/>
    <property type="molecule type" value="Genomic_DNA"/>
</dbReference>
<name>A0ACB0LI62_TRIPR</name>
<accession>A0ACB0LI62</accession>
<keyword evidence="2" id="KW-1185">Reference proteome</keyword>
<protein>
    <submittedName>
        <fullName evidence="1">Uncharacterized protein</fullName>
    </submittedName>
</protein>
<evidence type="ECO:0000313" key="2">
    <source>
        <dbReference type="Proteomes" id="UP001177021"/>
    </source>
</evidence>
<organism evidence="1 2">
    <name type="scientific">Trifolium pratense</name>
    <name type="common">Red clover</name>
    <dbReference type="NCBI Taxonomy" id="57577"/>
    <lineage>
        <taxon>Eukaryota</taxon>
        <taxon>Viridiplantae</taxon>
        <taxon>Streptophyta</taxon>
        <taxon>Embryophyta</taxon>
        <taxon>Tracheophyta</taxon>
        <taxon>Spermatophyta</taxon>
        <taxon>Magnoliopsida</taxon>
        <taxon>eudicotyledons</taxon>
        <taxon>Gunneridae</taxon>
        <taxon>Pentapetalae</taxon>
        <taxon>rosids</taxon>
        <taxon>fabids</taxon>
        <taxon>Fabales</taxon>
        <taxon>Fabaceae</taxon>
        <taxon>Papilionoideae</taxon>
        <taxon>50 kb inversion clade</taxon>
        <taxon>NPAAA clade</taxon>
        <taxon>Hologalegina</taxon>
        <taxon>IRL clade</taxon>
        <taxon>Trifolieae</taxon>
        <taxon>Trifolium</taxon>
    </lineage>
</organism>
<proteinExistence type="predicted"/>
<evidence type="ECO:0000313" key="1">
    <source>
        <dbReference type="EMBL" id="CAJ2669202.1"/>
    </source>
</evidence>
<comment type="caution">
    <text evidence="1">The sequence shown here is derived from an EMBL/GenBank/DDBJ whole genome shotgun (WGS) entry which is preliminary data.</text>
</comment>
<dbReference type="Proteomes" id="UP001177021">
    <property type="component" value="Unassembled WGS sequence"/>
</dbReference>
<gene>
    <name evidence="1" type="ORF">MILVUS5_LOCUS33456</name>
</gene>
<sequence>MEYFSPGQPETKKVSYDIPDDLAFSILSKLSLKSLNRFGCVRKSWTLLFRNPYFMSLFLKNLLCHNRSYYEDMSLLLLQVQNMNINNEFELHSLSGERFENKTKLDWPNPFQEVDPEFYVVGSGSIHGVLCLISYSQPYNRVVLWNQATKEVKVIPISLRESVRYMNVEITRHGFGYDSINNDFKVIRQVMHKPNSDIDSDIDDLPLEDISYNLFWEIYSLQSNSWKKLAFNVPHNYREEGVCHDEVCHWLGEEGYDDNNYNEVYLLSIDLSNEIFHITPISSEDDYFWKDLLVLYGSIALISACAEKNTFHISVLGEFGVKESWTKLYNISPLPCIDRPVKAGKKGY</sequence>